<protein>
    <submittedName>
        <fullName evidence="1">MaoC family dehydratase</fullName>
    </submittedName>
</protein>
<dbReference type="InterPro" id="IPR029069">
    <property type="entry name" value="HotDog_dom_sf"/>
</dbReference>
<proteinExistence type="predicted"/>
<dbReference type="Pfam" id="PF19315">
    <property type="entry name" value="MC_hydratase"/>
    <property type="match status" value="1"/>
</dbReference>
<dbReference type="SUPFAM" id="SSF54637">
    <property type="entry name" value="Thioesterase/thiol ester dehydrase-isomerase"/>
    <property type="match status" value="1"/>
</dbReference>
<reference evidence="1 2" key="1">
    <citation type="journal article" date="2020" name="ISME J.">
        <title>Comparative genomics reveals insights into cyanobacterial evolution and habitat adaptation.</title>
        <authorList>
            <person name="Chen M.Y."/>
            <person name="Teng W.K."/>
            <person name="Zhao L."/>
            <person name="Hu C.X."/>
            <person name="Zhou Y.K."/>
            <person name="Han B.P."/>
            <person name="Song L.R."/>
            <person name="Shu W.S."/>
        </authorList>
    </citation>
    <scope>NUCLEOTIDE SEQUENCE [LARGE SCALE GENOMIC DNA]</scope>
    <source>
        <strain evidence="1 2">FACHB-288</strain>
    </source>
</reference>
<gene>
    <name evidence="1" type="ORF">H6G24_09865</name>
</gene>
<organism evidence="1 2">
    <name type="scientific">Calothrix parietina FACHB-288</name>
    <dbReference type="NCBI Taxonomy" id="2692896"/>
    <lineage>
        <taxon>Bacteria</taxon>
        <taxon>Bacillati</taxon>
        <taxon>Cyanobacteriota</taxon>
        <taxon>Cyanophyceae</taxon>
        <taxon>Nostocales</taxon>
        <taxon>Calotrichaceae</taxon>
        <taxon>Calothrix</taxon>
    </lineage>
</organism>
<dbReference type="InterPro" id="IPR048274">
    <property type="entry name" value="MC_hydratase"/>
</dbReference>
<dbReference type="InterPro" id="IPR052342">
    <property type="entry name" value="MCH/BMMD"/>
</dbReference>
<dbReference type="Proteomes" id="UP000658514">
    <property type="component" value="Unassembled WGS sequence"/>
</dbReference>
<accession>A0ABR8A8M8</accession>
<comment type="caution">
    <text evidence="1">The sequence shown here is derived from an EMBL/GenBank/DDBJ whole genome shotgun (WGS) entry which is preliminary data.</text>
</comment>
<name>A0ABR8A8M8_9CYAN</name>
<dbReference type="PANTHER" id="PTHR43664:SF1">
    <property type="entry name" value="BETA-METHYLMALYL-COA DEHYDRATASE"/>
    <property type="match status" value="1"/>
</dbReference>
<dbReference type="PANTHER" id="PTHR43664">
    <property type="entry name" value="MONOAMINE OXIDASE-RELATED"/>
    <property type="match status" value="1"/>
</dbReference>
<dbReference type="EMBL" id="JACJQH010000012">
    <property type="protein sequence ID" value="MBD2195795.1"/>
    <property type="molecule type" value="Genomic_DNA"/>
</dbReference>
<evidence type="ECO:0000313" key="1">
    <source>
        <dbReference type="EMBL" id="MBD2195795.1"/>
    </source>
</evidence>
<dbReference type="Gene3D" id="3.10.129.10">
    <property type="entry name" value="Hotdog Thioesterase"/>
    <property type="match status" value="1"/>
</dbReference>
<keyword evidence="2" id="KW-1185">Reference proteome</keyword>
<evidence type="ECO:0000313" key="2">
    <source>
        <dbReference type="Proteomes" id="UP000658514"/>
    </source>
</evidence>
<dbReference type="RefSeq" id="WP_190540290.1">
    <property type="nucleotide sequence ID" value="NZ_CAWPNO010000024.1"/>
</dbReference>
<sequence>MTLIRTGENEYTERHGGDYEDFEPGMVINHWPGRTLTESDNTWLTLLLMNQHPLHFDQTYAAQTTYGRVLVNSSITLALVGGMTVQALSARAIANLGWDKVRLSAPVFVGDTLYARSRILSKRLSRSRPGQGIITVETTGLKADGDVVIVFERAFLVHCRDKSVSECNKE</sequence>
<dbReference type="CDD" id="cd03451">
    <property type="entry name" value="FkbR2"/>
    <property type="match status" value="1"/>
</dbReference>